<proteinExistence type="predicted"/>
<evidence type="ECO:0000256" key="1">
    <source>
        <dbReference type="SAM" id="SignalP"/>
    </source>
</evidence>
<accession>A0ABP8ITU8</accession>
<comment type="caution">
    <text evidence="3">The sequence shown here is derived from an EMBL/GenBank/DDBJ whole genome shotgun (WGS) entry which is preliminary data.</text>
</comment>
<dbReference type="SMART" id="SM00710">
    <property type="entry name" value="PbH1"/>
    <property type="match status" value="14"/>
</dbReference>
<dbReference type="SUPFAM" id="SSF51126">
    <property type="entry name" value="Pectin lyase-like"/>
    <property type="match status" value="3"/>
</dbReference>
<evidence type="ECO:0000313" key="4">
    <source>
        <dbReference type="Proteomes" id="UP001500454"/>
    </source>
</evidence>
<keyword evidence="1" id="KW-0732">Signal</keyword>
<dbReference type="NCBIfam" id="TIGR04183">
    <property type="entry name" value="Por_Secre_tail"/>
    <property type="match status" value="1"/>
</dbReference>
<dbReference type="InterPro" id="IPR006626">
    <property type="entry name" value="PbH1"/>
</dbReference>
<dbReference type="InterPro" id="IPR011050">
    <property type="entry name" value="Pectin_lyase_fold/virulence"/>
</dbReference>
<keyword evidence="4" id="KW-1185">Reference proteome</keyword>
<protein>
    <recommendedName>
        <fullName evidence="2">Secretion system C-terminal sorting domain-containing protein</fullName>
    </recommendedName>
</protein>
<dbReference type="InterPro" id="IPR026444">
    <property type="entry name" value="Secre_tail"/>
</dbReference>
<dbReference type="Pfam" id="PF18962">
    <property type="entry name" value="Por_Secre_tail"/>
    <property type="match status" value="1"/>
</dbReference>
<feature type="domain" description="Secretion system C-terminal sorting" evidence="2">
    <location>
        <begin position="1384"/>
        <end position="1459"/>
    </location>
</feature>
<feature type="chain" id="PRO_5045872284" description="Secretion system C-terminal sorting domain-containing protein" evidence="1">
    <location>
        <begin position="42"/>
        <end position="1462"/>
    </location>
</feature>
<evidence type="ECO:0000259" key="2">
    <source>
        <dbReference type="Pfam" id="PF18962"/>
    </source>
</evidence>
<name>A0ABP8ITU8_9BACT</name>
<sequence>MRTILPGRKRPFLTRLAAAPSRLRHCASALLLLCTTSAAWAQAPLSGAYTINSGQATGGTNFASFTAAAARLNTDGVSGPVTFNVTGGPYTEQMTLNAITGTSATNTVTFNGNRSVLRFAPSVSAQRSVVSFNGADFVTLNNLVIDATGGGTPGTFGWGVHLMNGSDRNSLINCSILSSTTSTSTNFAGIVASGSATSAITAGNSANFLTLQGDTITGGYYGIILNGASATALAGAHTIQNNVVRDFYFYGIDVEFADGAQIIGNDVHRLTRADVSTFYGIYLSNTRNTDVERNRIHAPFTGEPAATSAAYGIYYTANDAVAGQENDAVNNLIYDFNGSGTEYGIYNSGSDFARYYHNTISLDNQSATGATQLTYGFYQTLAATGIDFRNNVVSVTRTGGSGSKYALGFVTATSTITSNNNDLYVGTGPEYFTGRYGTTDYATLADWRAANSNAYDQNSVQVNPGFVAGTLRPTAAPLNNSAAPLARVTTDFTGATRSTTAPDMGAYEFTPAANDAAVVSLASPVAPFTAGTRNAVINVLNNGTSPLTSVTLTYVLNGGTAVTQAFTGLNIAGGQTGQITLSNLNFVVGLNTLAVTSSLPNGGTDANPSNNSQTFTVRTSLSGAFTINNGQATGGTNFASFTAAADALNLGGVSGAVTFTVSGGPYTDQLVLNTIPGASATNTVVFNGGGSTLQFAPSVSAERAVVTLDGTDYVTINNLVVDATNGGTPGTFGWGILLTGGADNNRITNCTVTSSVTSTSSNFAGIVVSGSLTGATTAGASASSLLLENNTITGGYYGITLVGTSATALATGNIVRGNQVKEFYLYGVYATAQDGALIETNDIGRPTRTDVSTFYGVYVGTSSRNIDVLRNRIHDTSTGEPASTAVSYGIYFTTGAGAAGAENDVVNNVLYNFNGSGTQYGIYNTASGYVRYYYNSINLRAPSTITSTSASYGFWQSTGTNVDFRNNIVVVERTGTGVEYGIYLSSATGSTTSNYNDLFVPGGNVGYLGTAFATLTDWQAASSNAYDQNSVSIDPQFTAPTTGSLVPLNAALNNLGTPIAGITTDIAGTTRSSTTPDMGAYEFSTLASDVAPQALVSPAAGTSCFTPAEAITVRFRNAAATALNLANYPVTVTVVVTPPNGTPQTFTTTVNTGTVAAGATQDVTLPGTLNMTAQGTYSFAVTATAVGDANTSNDVLTPVPTRTMTVAGPVATFSYPAGAYCAGVANNISPNLAAGATAGTFSASPAGLVINASTGVISVAGSSAGTYTVTNVAPATSTCPAVSATTTFTVRATPAAPTLTAQTQPNGTVVLTSSAAAGNQFYFNGSPQGGIISGSTLTLTSPAQSGTYTVYSTVQGCTSPVSNSVTVNVVLGSRTAAAGTSLLVYPNPTPSGRLTLELQGYRKAATLTVFNSLGQVLHTQVLTPDASGKHQTEVNLSALSAGVYTVRVATEGGVDTRRIVRE</sequence>
<organism evidence="3 4">
    <name type="scientific">Hymenobacter koreensis</name>
    <dbReference type="NCBI Taxonomy" id="1084523"/>
    <lineage>
        <taxon>Bacteria</taxon>
        <taxon>Pseudomonadati</taxon>
        <taxon>Bacteroidota</taxon>
        <taxon>Cytophagia</taxon>
        <taxon>Cytophagales</taxon>
        <taxon>Hymenobacteraceae</taxon>
        <taxon>Hymenobacter</taxon>
    </lineage>
</organism>
<dbReference type="EMBL" id="BAABHA010000001">
    <property type="protein sequence ID" value="GAA4372827.1"/>
    <property type="molecule type" value="Genomic_DNA"/>
</dbReference>
<reference evidence="4" key="1">
    <citation type="journal article" date="2019" name="Int. J. Syst. Evol. Microbiol.">
        <title>The Global Catalogue of Microorganisms (GCM) 10K type strain sequencing project: providing services to taxonomists for standard genome sequencing and annotation.</title>
        <authorList>
            <consortium name="The Broad Institute Genomics Platform"/>
            <consortium name="The Broad Institute Genome Sequencing Center for Infectious Disease"/>
            <person name="Wu L."/>
            <person name="Ma J."/>
        </authorList>
    </citation>
    <scope>NUCLEOTIDE SEQUENCE [LARGE SCALE GENOMIC DNA]</scope>
    <source>
        <strain evidence="4">JCM 17924</strain>
    </source>
</reference>
<feature type="signal peptide" evidence="1">
    <location>
        <begin position="1"/>
        <end position="41"/>
    </location>
</feature>
<dbReference type="Gene3D" id="2.160.20.10">
    <property type="entry name" value="Single-stranded right-handed beta-helix, Pectin lyase-like"/>
    <property type="match status" value="2"/>
</dbReference>
<dbReference type="InterPro" id="IPR012334">
    <property type="entry name" value="Pectin_lyas_fold"/>
</dbReference>
<dbReference type="RefSeq" id="WP_345220669.1">
    <property type="nucleotide sequence ID" value="NZ_BAABHA010000001.1"/>
</dbReference>
<dbReference type="Proteomes" id="UP001500454">
    <property type="component" value="Unassembled WGS sequence"/>
</dbReference>
<gene>
    <name evidence="3" type="ORF">GCM10023186_02690</name>
</gene>
<evidence type="ECO:0000313" key="3">
    <source>
        <dbReference type="EMBL" id="GAA4372827.1"/>
    </source>
</evidence>